<dbReference type="InterPro" id="IPR036388">
    <property type="entry name" value="WH-like_DNA-bd_sf"/>
</dbReference>
<organism evidence="1 2">
    <name type="scientific">Pseudopithomyces chartarum</name>
    <dbReference type="NCBI Taxonomy" id="1892770"/>
    <lineage>
        <taxon>Eukaryota</taxon>
        <taxon>Fungi</taxon>
        <taxon>Dikarya</taxon>
        <taxon>Ascomycota</taxon>
        <taxon>Pezizomycotina</taxon>
        <taxon>Dothideomycetes</taxon>
        <taxon>Pleosporomycetidae</taxon>
        <taxon>Pleosporales</taxon>
        <taxon>Massarineae</taxon>
        <taxon>Didymosphaeriaceae</taxon>
        <taxon>Pseudopithomyces</taxon>
    </lineage>
</organism>
<keyword evidence="2" id="KW-1185">Reference proteome</keyword>
<dbReference type="Gene3D" id="1.10.10.10">
    <property type="entry name" value="Winged helix-like DNA-binding domain superfamily/Winged helix DNA-binding domain"/>
    <property type="match status" value="1"/>
</dbReference>
<dbReference type="GO" id="GO:0003690">
    <property type="term" value="F:double-stranded DNA binding"/>
    <property type="evidence" value="ECO:0007669"/>
    <property type="project" value="InterPro"/>
</dbReference>
<name>A0AAN6RFD9_9PLEO</name>
<gene>
    <name evidence="1" type="ORF">GRF29_164g1066853</name>
</gene>
<evidence type="ECO:0000313" key="2">
    <source>
        <dbReference type="Proteomes" id="UP001280581"/>
    </source>
</evidence>
<comment type="caution">
    <text evidence="1">The sequence shown here is derived from an EMBL/GenBank/DDBJ whole genome shotgun (WGS) entry which is preliminary data.</text>
</comment>
<dbReference type="PANTHER" id="PTHR12732:SF0">
    <property type="entry name" value="PCI DOMAIN-CONTAINING PROTEIN 2"/>
    <property type="match status" value="1"/>
</dbReference>
<accession>A0AAN6RFD9</accession>
<proteinExistence type="predicted"/>
<dbReference type="GO" id="GO:0003723">
    <property type="term" value="F:RNA binding"/>
    <property type="evidence" value="ECO:0007669"/>
    <property type="project" value="InterPro"/>
</dbReference>
<dbReference type="AlphaFoldDB" id="A0AAN6RFD9"/>
<evidence type="ECO:0000313" key="1">
    <source>
        <dbReference type="EMBL" id="KAK3201908.1"/>
    </source>
</evidence>
<evidence type="ECO:0008006" key="3">
    <source>
        <dbReference type="Google" id="ProtNLM"/>
    </source>
</evidence>
<dbReference type="EMBL" id="WVTA01000015">
    <property type="protein sequence ID" value="KAK3201908.1"/>
    <property type="molecule type" value="Genomic_DNA"/>
</dbReference>
<dbReference type="SMART" id="SM00753">
    <property type="entry name" value="PAM"/>
    <property type="match status" value="1"/>
</dbReference>
<dbReference type="PANTHER" id="PTHR12732">
    <property type="entry name" value="UNCHARACTERIZED PROTEASOME COMPONENT REGION PCI-CONTAINING"/>
    <property type="match status" value="1"/>
</dbReference>
<dbReference type="InterPro" id="IPR045114">
    <property type="entry name" value="Csn12-like"/>
</dbReference>
<protein>
    <recommendedName>
        <fullName evidence="3">PCI domain-containing protein</fullName>
    </recommendedName>
</protein>
<sequence>MSLEAALSGFQQAYYQRSAFHVAQFLQTEPVDRLYDFWRATNESRVEHDIRTALTYVLSGVDRGEVKGWVDVLVKFWRAADKIIKADQAQNQNRLSDQQSVAVYEAWKDIVSALQKDIGNGTLPHWTVFTLSFVANDLRKFAIAADTQLAKARPATFSAGFSDDIVASTPKNQKLEEAARVFSRIFALCMSDRNPNMHESRKWAVYTIANLQFKTYFRLKTITLCKNLIKSIAAQADMPKWEQFPKAHRVTYMYYCGVIAFLQEDYTRAEVCLVNAWSTCHKKSTKNRELILTYLIPCRLITKSQIPSAQVLQEFPHLRALFGDLVRSIKKGDLAGFDKAFAEGEPEFVRRRVFLTLERSRDIALRNLLRKVFLAAGYEDLKEGQSEKDRIRKTRIPLAHFVAALRMGSGGGQMIEDEEVECLLANMIYKVRMRGAAHAHYGRHVIHNVDSARTQRLSSVLLSV</sequence>
<dbReference type="Proteomes" id="UP001280581">
    <property type="component" value="Unassembled WGS sequence"/>
</dbReference>
<reference evidence="1 2" key="1">
    <citation type="submission" date="2021-02" db="EMBL/GenBank/DDBJ databases">
        <title>Genome assembly of Pseudopithomyces chartarum.</title>
        <authorList>
            <person name="Jauregui R."/>
            <person name="Singh J."/>
            <person name="Voisey C."/>
        </authorList>
    </citation>
    <scope>NUCLEOTIDE SEQUENCE [LARGE SCALE GENOMIC DNA]</scope>
    <source>
        <strain evidence="1 2">AGR01</strain>
    </source>
</reference>